<gene>
    <name evidence="9" type="primary">tatA</name>
    <name evidence="11" type="ORF">C1706_00720</name>
</gene>
<dbReference type="Proteomes" id="UP000290624">
    <property type="component" value="Unassembled WGS sequence"/>
</dbReference>
<dbReference type="OrthoDB" id="3733670at2"/>
<comment type="subcellular location">
    <subcellularLocation>
        <location evidence="1 9">Cell membrane</location>
        <topology evidence="1 9">Single-pass membrane protein</topology>
    </subcellularLocation>
</comment>
<evidence type="ECO:0000256" key="3">
    <source>
        <dbReference type="ARBA" id="ARBA00022475"/>
    </source>
</evidence>
<comment type="caution">
    <text evidence="11">The sequence shown here is derived from an EMBL/GenBank/DDBJ whole genome shotgun (WGS) entry which is preliminary data.</text>
</comment>
<dbReference type="RefSeq" id="WP_129457290.1">
    <property type="nucleotide sequence ID" value="NZ_PPCV01000001.1"/>
</dbReference>
<evidence type="ECO:0000256" key="2">
    <source>
        <dbReference type="ARBA" id="ARBA00022448"/>
    </source>
</evidence>
<dbReference type="GO" id="GO:0008320">
    <property type="term" value="F:protein transmembrane transporter activity"/>
    <property type="evidence" value="ECO:0007669"/>
    <property type="project" value="UniProtKB-UniRule"/>
</dbReference>
<evidence type="ECO:0000256" key="7">
    <source>
        <dbReference type="ARBA" id="ARBA00023010"/>
    </source>
</evidence>
<evidence type="ECO:0000256" key="4">
    <source>
        <dbReference type="ARBA" id="ARBA00022692"/>
    </source>
</evidence>
<evidence type="ECO:0000256" key="10">
    <source>
        <dbReference type="SAM" id="MobiDB-lite"/>
    </source>
</evidence>
<feature type="region of interest" description="Disordered" evidence="10">
    <location>
        <begin position="48"/>
        <end position="80"/>
    </location>
</feature>
<sequence length="94" mass="10151">MPFNMQGWEWVILIVLALLIFGGSRLAGAGKNAGRALREFKDETRQIKVDEEKAKRDAAAQGSLPTATATPTASADVVDAEVVEPVQVEKRDQA</sequence>
<dbReference type="InterPro" id="IPR003369">
    <property type="entry name" value="TatA/B/E"/>
</dbReference>
<keyword evidence="7 9" id="KW-0811">Translocation</keyword>
<keyword evidence="12" id="KW-1185">Reference proteome</keyword>
<keyword evidence="2 9" id="KW-0813">Transport</keyword>
<comment type="subunit">
    <text evidence="9">The Tat system comprises two distinct complexes: a TatABC complex, containing multiple copies of TatA, TatB and TatC subunits, and a separate TatA complex, containing only TatA subunits. Substrates initially bind to the TatABC complex, which probably triggers association of the separate TatA complex to form the active translocon.</text>
</comment>
<dbReference type="EMBL" id="PPCV01000001">
    <property type="protein sequence ID" value="RXW33326.1"/>
    <property type="molecule type" value="Genomic_DNA"/>
</dbReference>
<name>A0A4Q2EKN1_9ACTN</name>
<feature type="compositionally biased region" description="Basic and acidic residues" evidence="10">
    <location>
        <begin position="48"/>
        <end position="58"/>
    </location>
</feature>
<evidence type="ECO:0000256" key="6">
    <source>
        <dbReference type="ARBA" id="ARBA00022989"/>
    </source>
</evidence>
<evidence type="ECO:0000256" key="5">
    <source>
        <dbReference type="ARBA" id="ARBA00022927"/>
    </source>
</evidence>
<evidence type="ECO:0000313" key="11">
    <source>
        <dbReference type="EMBL" id="RXW33326.1"/>
    </source>
</evidence>
<dbReference type="HAMAP" id="MF_00236">
    <property type="entry name" value="TatA_E"/>
    <property type="match status" value="1"/>
</dbReference>
<proteinExistence type="inferred from homology"/>
<dbReference type="GO" id="GO:0033281">
    <property type="term" value="C:TAT protein transport complex"/>
    <property type="evidence" value="ECO:0007669"/>
    <property type="project" value="UniProtKB-UniRule"/>
</dbReference>
<organism evidence="11 12">
    <name type="scientific">Propioniciclava flava</name>
    <dbReference type="NCBI Taxonomy" id="2072026"/>
    <lineage>
        <taxon>Bacteria</taxon>
        <taxon>Bacillati</taxon>
        <taxon>Actinomycetota</taxon>
        <taxon>Actinomycetes</taxon>
        <taxon>Propionibacteriales</taxon>
        <taxon>Propionibacteriaceae</taxon>
        <taxon>Propioniciclava</taxon>
    </lineage>
</organism>
<dbReference type="Pfam" id="PF02416">
    <property type="entry name" value="TatA_B_E"/>
    <property type="match status" value="1"/>
</dbReference>
<feature type="compositionally biased region" description="Low complexity" evidence="10">
    <location>
        <begin position="65"/>
        <end position="77"/>
    </location>
</feature>
<keyword evidence="3 9" id="KW-1003">Cell membrane</keyword>
<dbReference type="InterPro" id="IPR006312">
    <property type="entry name" value="TatA/E"/>
</dbReference>
<reference evidence="11 12" key="1">
    <citation type="submission" date="2018-01" db="EMBL/GenBank/DDBJ databases">
        <title>Lactibacter flavus gen. nov., sp. nov., a novel bacterium of the family Propionibacteriaceae isolated from raw milk and dairy products.</title>
        <authorList>
            <person name="Wenning M."/>
            <person name="Breitenwieser F."/>
            <person name="Huptas C."/>
            <person name="von Neubeck M."/>
            <person name="Busse H.-J."/>
            <person name="Scherer S."/>
        </authorList>
    </citation>
    <scope>NUCLEOTIDE SEQUENCE [LARGE SCALE GENOMIC DNA]</scope>
    <source>
        <strain evidence="11 12">VG341</strain>
    </source>
</reference>
<keyword evidence="5 9" id="KW-0653">Protein transport</keyword>
<comment type="function">
    <text evidence="9">Part of the twin-arginine translocation (Tat) system that transports large folded proteins containing a characteristic twin-arginine motif in their signal peptide across membranes. TatA could form the protein-conducting channel of the Tat system.</text>
</comment>
<evidence type="ECO:0000256" key="9">
    <source>
        <dbReference type="HAMAP-Rule" id="MF_00236"/>
    </source>
</evidence>
<keyword evidence="4 9" id="KW-0812">Transmembrane</keyword>
<dbReference type="AlphaFoldDB" id="A0A4Q2EKN1"/>
<dbReference type="GO" id="GO:0043953">
    <property type="term" value="P:protein transport by the Tat complex"/>
    <property type="evidence" value="ECO:0007669"/>
    <property type="project" value="UniProtKB-UniRule"/>
</dbReference>
<evidence type="ECO:0000256" key="8">
    <source>
        <dbReference type="ARBA" id="ARBA00023136"/>
    </source>
</evidence>
<dbReference type="Gene3D" id="1.20.5.3310">
    <property type="match status" value="1"/>
</dbReference>
<evidence type="ECO:0000256" key="1">
    <source>
        <dbReference type="ARBA" id="ARBA00004162"/>
    </source>
</evidence>
<accession>A0A4Q2EKN1</accession>
<keyword evidence="8 9" id="KW-0472">Membrane</keyword>
<keyword evidence="6 9" id="KW-1133">Transmembrane helix</keyword>
<comment type="similarity">
    <text evidence="9">Belongs to the TatA/E family.</text>
</comment>
<dbReference type="PANTHER" id="PTHR42982">
    <property type="entry name" value="SEC-INDEPENDENT PROTEIN TRANSLOCASE PROTEIN TATA"/>
    <property type="match status" value="1"/>
</dbReference>
<dbReference type="PANTHER" id="PTHR42982:SF1">
    <property type="entry name" value="SEC-INDEPENDENT PROTEIN TRANSLOCASE PROTEIN TATA"/>
    <property type="match status" value="1"/>
</dbReference>
<evidence type="ECO:0000313" key="12">
    <source>
        <dbReference type="Proteomes" id="UP000290624"/>
    </source>
</evidence>
<protein>
    <recommendedName>
        <fullName evidence="9">Sec-independent protein translocase protein TatA</fullName>
    </recommendedName>
</protein>